<comment type="similarity">
    <text evidence="1">Belongs to the lunapark family.</text>
</comment>
<feature type="region of interest" description="Disordered" evidence="2">
    <location>
        <begin position="139"/>
        <end position="250"/>
    </location>
</feature>
<comment type="subcellular location">
    <subcellularLocation>
        <location evidence="1">Endoplasmic reticulum membrane</location>
        <topology evidence="1">Multi-pass membrane protein</topology>
    </subcellularLocation>
</comment>
<evidence type="ECO:0000256" key="1">
    <source>
        <dbReference type="RuleBase" id="RU367073"/>
    </source>
</evidence>
<evidence type="ECO:0000259" key="3">
    <source>
        <dbReference type="Pfam" id="PF10058"/>
    </source>
</evidence>
<organism evidence="4 5">
    <name type="scientific">Coniosporium apollinis</name>
    <dbReference type="NCBI Taxonomy" id="61459"/>
    <lineage>
        <taxon>Eukaryota</taxon>
        <taxon>Fungi</taxon>
        <taxon>Dikarya</taxon>
        <taxon>Ascomycota</taxon>
        <taxon>Pezizomycotina</taxon>
        <taxon>Dothideomycetes</taxon>
        <taxon>Dothideomycetes incertae sedis</taxon>
        <taxon>Coniosporium</taxon>
    </lineage>
</organism>
<dbReference type="Proteomes" id="UP001172684">
    <property type="component" value="Unassembled WGS sequence"/>
</dbReference>
<proteinExistence type="inferred from homology"/>
<reference evidence="4" key="1">
    <citation type="submission" date="2022-10" db="EMBL/GenBank/DDBJ databases">
        <title>Culturing micro-colonial fungi from biological soil crusts in the Mojave desert and describing Neophaeococcomyces mojavensis, and introducing the new genera and species Taxawa tesnikishii.</title>
        <authorList>
            <person name="Kurbessoian T."/>
            <person name="Stajich J.E."/>
        </authorList>
    </citation>
    <scope>NUCLEOTIDE SEQUENCE</scope>
    <source>
        <strain evidence="4">TK_1</strain>
    </source>
</reference>
<keyword evidence="5" id="KW-1185">Reference proteome</keyword>
<evidence type="ECO:0000313" key="5">
    <source>
        <dbReference type="Proteomes" id="UP001172684"/>
    </source>
</evidence>
<gene>
    <name evidence="4" type="ORF">H2201_001890</name>
</gene>
<accession>A0ABQ9P0F7</accession>
<dbReference type="InterPro" id="IPR040115">
    <property type="entry name" value="Lnp"/>
</dbReference>
<dbReference type="EMBL" id="JAPDRL010000009">
    <property type="protein sequence ID" value="KAJ9668084.1"/>
    <property type="molecule type" value="Genomic_DNA"/>
</dbReference>
<feature type="transmembrane region" description="Helical" evidence="1">
    <location>
        <begin position="80"/>
        <end position="101"/>
    </location>
</feature>
<keyword evidence="1" id="KW-0479">Metal-binding</keyword>
<feature type="region of interest" description="Disordered" evidence="2">
    <location>
        <begin position="323"/>
        <end position="392"/>
    </location>
</feature>
<keyword evidence="1" id="KW-0256">Endoplasmic reticulum</keyword>
<comment type="domain">
    <text evidence="1">The C4-type zinc finger motif is necessary both for its ER three-way tubular junction localization and formation.</text>
</comment>
<dbReference type="PANTHER" id="PTHR22166:SF12">
    <property type="entry name" value="ENDOPLASMIC RETICULUM JUNCTION FORMATION PROTEIN LUNAPARK"/>
    <property type="match status" value="1"/>
</dbReference>
<dbReference type="Pfam" id="PF10058">
    <property type="entry name" value="Zn_ribbon_10"/>
    <property type="match status" value="1"/>
</dbReference>
<protein>
    <recommendedName>
        <fullName evidence="1">Endoplasmic reticulum junction formation protein lunapark</fullName>
    </recommendedName>
</protein>
<keyword evidence="1" id="KW-0863">Zinc-finger</keyword>
<dbReference type="InterPro" id="IPR019273">
    <property type="entry name" value="Lunapark_Znf"/>
</dbReference>
<feature type="compositionally biased region" description="Pro residues" evidence="2">
    <location>
        <begin position="215"/>
        <end position="227"/>
    </location>
</feature>
<comment type="caution">
    <text evidence="4">The sequence shown here is derived from an EMBL/GenBank/DDBJ whole genome shotgun (WGS) entry which is preliminary data.</text>
</comment>
<dbReference type="PANTHER" id="PTHR22166">
    <property type="entry name" value="ENDOPLASMIC RETICULUM JUNCTION FORMATION PROTEIN LUNAPARK"/>
    <property type="match status" value="1"/>
</dbReference>
<comment type="function">
    <text evidence="1">Plays a role in determining ER morphology.</text>
</comment>
<keyword evidence="1" id="KW-0472">Membrane</keyword>
<evidence type="ECO:0000313" key="4">
    <source>
        <dbReference type="EMBL" id="KAJ9668084.1"/>
    </source>
</evidence>
<name>A0ABQ9P0F7_9PEZI</name>
<feature type="transmembrane region" description="Helical" evidence="1">
    <location>
        <begin position="47"/>
        <end position="68"/>
    </location>
</feature>
<sequence length="392" mass="42303">MVSLWPWKGGDSSAASFEKTLSTLAGKISKASAKNDRLRQSSRRARAMWTVYTSFAYMIVALILTLVTGWKNWSPVEYTAIAGGPVLIYGVRTALTAFYNYRISNTQAYLDGLYKERDATIEKLKAATKYNITQQLLEKYGSQRPTPVEAPSPQSKGKSPRGQKGTPQPGRTNIPPPPTANIPRDPGIIPPPITPQRPLSAQQLPPGFPLELMQHPPPPGPPGPPGPGEEFAPNAFSTRPVPSRHPSAYDTGQSKWYDRILDVILGEDETHPKNRIALICSHCRLVNGQAPPGTRSLADLGKWKCAECGGWNGEESEARKIMEQVHRESAGNGPESKLGSGDEGVLRAEGRSGGSLASDAEGEGSDASSGDMVEVKDTPPAKSTRSKTRGKK</sequence>
<keyword evidence="1" id="KW-1133">Transmembrane helix</keyword>
<keyword evidence="1" id="KW-0812">Transmembrane</keyword>
<keyword evidence="1" id="KW-0862">Zinc</keyword>
<evidence type="ECO:0000256" key="2">
    <source>
        <dbReference type="SAM" id="MobiDB-lite"/>
    </source>
</evidence>
<feature type="domain" description="Lunapark zinc ribbon" evidence="3">
    <location>
        <begin position="256"/>
        <end position="312"/>
    </location>
</feature>